<dbReference type="RefSeq" id="WP_173154981.1">
    <property type="nucleotide sequence ID" value="NZ_AP022871.1"/>
</dbReference>
<evidence type="ECO:0000313" key="3">
    <source>
        <dbReference type="EMBL" id="BCB84010.1"/>
    </source>
</evidence>
<keyword evidence="2" id="KW-0472">Membrane</keyword>
<proteinExistence type="predicted"/>
<feature type="region of interest" description="Disordered" evidence="1">
    <location>
        <begin position="1"/>
        <end position="87"/>
    </location>
</feature>
<keyword evidence="2" id="KW-0812">Transmembrane</keyword>
<dbReference type="AlphaFoldDB" id="A0A6F8YD74"/>
<dbReference type="KEGG" id="psuu:Psuf_013230"/>
<dbReference type="EMBL" id="AP022871">
    <property type="protein sequence ID" value="BCB84010.1"/>
    <property type="molecule type" value="Genomic_DNA"/>
</dbReference>
<evidence type="ECO:0008006" key="5">
    <source>
        <dbReference type="Google" id="ProtNLM"/>
    </source>
</evidence>
<dbReference type="Proteomes" id="UP000503011">
    <property type="component" value="Chromosome"/>
</dbReference>
<keyword evidence="4" id="KW-1185">Reference proteome</keyword>
<dbReference type="InterPro" id="IPR021403">
    <property type="entry name" value="DUF3043"/>
</dbReference>
<feature type="compositionally biased region" description="Basic and acidic residues" evidence="1">
    <location>
        <begin position="40"/>
        <end position="50"/>
    </location>
</feature>
<keyword evidence="2" id="KW-1133">Transmembrane helix</keyword>
<dbReference type="Pfam" id="PF11241">
    <property type="entry name" value="DUF3043"/>
    <property type="match status" value="1"/>
</dbReference>
<accession>A0A6F8YD74</accession>
<name>A0A6F8YD74_9ACTN</name>
<feature type="transmembrane region" description="Helical" evidence="2">
    <location>
        <begin position="144"/>
        <end position="165"/>
    </location>
</feature>
<feature type="compositionally biased region" description="Basic and acidic residues" evidence="1">
    <location>
        <begin position="66"/>
        <end position="84"/>
    </location>
</feature>
<gene>
    <name evidence="3" type="ORF">Psuf_013230</name>
</gene>
<feature type="transmembrane region" description="Helical" evidence="2">
    <location>
        <begin position="119"/>
        <end position="138"/>
    </location>
</feature>
<evidence type="ECO:0000256" key="2">
    <source>
        <dbReference type="SAM" id="Phobius"/>
    </source>
</evidence>
<protein>
    <recommendedName>
        <fullName evidence="5">DUF3043 domain-containing protein</fullName>
    </recommendedName>
</protein>
<reference evidence="3 4" key="2">
    <citation type="submission" date="2020-03" db="EMBL/GenBank/DDBJ databases">
        <authorList>
            <person name="Ichikawa N."/>
            <person name="Kimura A."/>
            <person name="Kitahashi Y."/>
            <person name="Uohara A."/>
        </authorList>
    </citation>
    <scope>NUCLEOTIDE SEQUENCE [LARGE SCALE GENOMIC DNA]</scope>
    <source>
        <strain evidence="3 4">NBRC 105367</strain>
    </source>
</reference>
<reference evidence="3 4" key="1">
    <citation type="submission" date="2020-03" db="EMBL/GenBank/DDBJ databases">
        <title>Whole genome shotgun sequence of Phytohabitans suffuscus NBRC 105367.</title>
        <authorList>
            <person name="Komaki H."/>
            <person name="Tamura T."/>
        </authorList>
    </citation>
    <scope>NUCLEOTIDE SEQUENCE [LARGE SCALE GENOMIC DNA]</scope>
    <source>
        <strain evidence="3 4">NBRC 105367</strain>
    </source>
</reference>
<organism evidence="3 4">
    <name type="scientific">Phytohabitans suffuscus</name>
    <dbReference type="NCBI Taxonomy" id="624315"/>
    <lineage>
        <taxon>Bacteria</taxon>
        <taxon>Bacillati</taxon>
        <taxon>Actinomycetota</taxon>
        <taxon>Actinomycetes</taxon>
        <taxon>Micromonosporales</taxon>
        <taxon>Micromonosporaceae</taxon>
    </lineage>
</organism>
<evidence type="ECO:0000313" key="4">
    <source>
        <dbReference type="Proteomes" id="UP000503011"/>
    </source>
</evidence>
<evidence type="ECO:0000256" key="1">
    <source>
        <dbReference type="SAM" id="MobiDB-lite"/>
    </source>
</evidence>
<sequence>MPSLFRRKSTDVVDSSPADEVSPSEGDEVESARPRGHTPSKKELGVETPKRASNNRRRATEPAPANRREAYKRMREKQRAERAEASAGMRAGDERYLLARDRGPERLLVRNIVDARRTVGTWFFGGALVVLIGSSAAMPPAVRFVSNMLWAALALGVVVDSVLISRKVKRMVRERFPKTTQRMGSLYLYAITRSITFRRMRMPKPKVQIGDAV</sequence>